<name>A0A2T4U909_9BACI</name>
<dbReference type="EMBL" id="PZJJ01000004">
    <property type="protein sequence ID" value="PTL39893.1"/>
    <property type="molecule type" value="Genomic_DNA"/>
</dbReference>
<dbReference type="GO" id="GO:0043137">
    <property type="term" value="P:DNA replication, removal of RNA primer"/>
    <property type="evidence" value="ECO:0007669"/>
    <property type="project" value="TreeGrafter"/>
</dbReference>
<dbReference type="NCBIfam" id="TIGR00716">
    <property type="entry name" value="rnhC"/>
    <property type="match status" value="1"/>
</dbReference>
<dbReference type="InterPro" id="IPR004641">
    <property type="entry name" value="RNase_HIII"/>
</dbReference>
<keyword evidence="12 14" id="KW-0378">Hydrolase</keyword>
<feature type="compositionally biased region" description="Low complexity" evidence="16">
    <location>
        <begin position="69"/>
        <end position="78"/>
    </location>
</feature>
<dbReference type="CDD" id="cd06590">
    <property type="entry name" value="RNase_HII_bacteria_HIII_like"/>
    <property type="match status" value="1"/>
</dbReference>
<evidence type="ECO:0000256" key="16">
    <source>
        <dbReference type="SAM" id="MobiDB-lite"/>
    </source>
</evidence>
<evidence type="ECO:0000256" key="1">
    <source>
        <dbReference type="ARBA" id="ARBA00000077"/>
    </source>
</evidence>
<dbReference type="CDD" id="cd14796">
    <property type="entry name" value="RNAse_HIII_N"/>
    <property type="match status" value="1"/>
</dbReference>
<evidence type="ECO:0000256" key="4">
    <source>
        <dbReference type="ARBA" id="ARBA00004496"/>
    </source>
</evidence>
<dbReference type="GO" id="GO:0004523">
    <property type="term" value="F:RNA-DNA hybrid ribonuclease activity"/>
    <property type="evidence" value="ECO:0007669"/>
    <property type="project" value="UniProtKB-UniRule"/>
</dbReference>
<comment type="subcellular location">
    <subcellularLocation>
        <location evidence="4 14">Cytoplasm</location>
    </subcellularLocation>
</comment>
<keyword evidence="8 14" id="KW-0963">Cytoplasm</keyword>
<evidence type="ECO:0000256" key="12">
    <source>
        <dbReference type="ARBA" id="ARBA00022801"/>
    </source>
</evidence>
<sequence length="313" mass="34403">MSQQVIKASSRQLTEMKTYYEKGGLASTPPGAVFSVKTDGCHITAYKSGKVLFQGKNSHKEASRWGSPAASAKSSAKSSVDHHRYAPPKSIDGLPLVGSDETGTGDYFGPITVVAAHLTRDQLESAASLGLRDSKTITDPEIRQTAPKLLKQCTYSLTVLRNEKYNRLQAEGMNQGRMKALLHHEAIKNVIAKLKENGEPFDGVLIDQFVKPDTYFSYLKQSGKQWPDTLPIYFATKAEDLHPAVAAGSILARYAFLKEMDKLAETLGVTIPKGAGPRVDQAAREIYKSRGKEALYNSVKWHFSNTDRAVKQL</sequence>
<reference evidence="18 19" key="1">
    <citation type="submission" date="2018-03" db="EMBL/GenBank/DDBJ databases">
        <title>Alkalicoccus saliphilus sp. nov., isolated from a mineral pool.</title>
        <authorList>
            <person name="Zhao B."/>
        </authorList>
    </citation>
    <scope>NUCLEOTIDE SEQUENCE [LARGE SCALE GENOMIC DNA]</scope>
    <source>
        <strain evidence="18 19">6AG</strain>
    </source>
</reference>
<comment type="similarity">
    <text evidence="5 14">Belongs to the RNase HII family. RnhC subfamily.</text>
</comment>
<feature type="binding site" evidence="14 15">
    <location>
        <position position="100"/>
    </location>
    <ligand>
        <name>a divalent metal cation</name>
        <dbReference type="ChEBI" id="CHEBI:60240"/>
    </ligand>
</feature>
<dbReference type="GO" id="GO:0003723">
    <property type="term" value="F:RNA binding"/>
    <property type="evidence" value="ECO:0007669"/>
    <property type="project" value="UniProtKB-UniRule"/>
</dbReference>
<keyword evidence="10 14" id="KW-0479">Metal-binding</keyword>
<evidence type="ECO:0000256" key="6">
    <source>
        <dbReference type="ARBA" id="ARBA00012180"/>
    </source>
</evidence>
<dbReference type="InterPro" id="IPR024568">
    <property type="entry name" value="RNase_HIII_N"/>
</dbReference>
<evidence type="ECO:0000256" key="3">
    <source>
        <dbReference type="ARBA" id="ARBA00004065"/>
    </source>
</evidence>
<evidence type="ECO:0000256" key="10">
    <source>
        <dbReference type="ARBA" id="ARBA00022723"/>
    </source>
</evidence>
<comment type="caution">
    <text evidence="18">The sequence shown here is derived from an EMBL/GenBank/DDBJ whole genome shotgun (WGS) entry which is preliminary data.</text>
</comment>
<dbReference type="RefSeq" id="WP_107583815.1">
    <property type="nucleotide sequence ID" value="NZ_PZJJ01000004.1"/>
</dbReference>
<comment type="cofactor">
    <cofactor evidence="2">
        <name>Mg(2+)</name>
        <dbReference type="ChEBI" id="CHEBI:18420"/>
    </cofactor>
</comment>
<gene>
    <name evidence="14" type="primary">rnhC</name>
    <name evidence="18" type="ORF">C6Y45_04410</name>
</gene>
<dbReference type="GO" id="GO:0032299">
    <property type="term" value="C:ribonuclease H2 complex"/>
    <property type="evidence" value="ECO:0007669"/>
    <property type="project" value="TreeGrafter"/>
</dbReference>
<dbReference type="SUPFAM" id="SSF53098">
    <property type="entry name" value="Ribonuclease H-like"/>
    <property type="match status" value="1"/>
</dbReference>
<feature type="region of interest" description="Disordered" evidence="16">
    <location>
        <begin position="61"/>
        <end position="96"/>
    </location>
</feature>
<dbReference type="FunFam" id="3.30.420.10:FF:000047">
    <property type="entry name" value="Ribonuclease HIII"/>
    <property type="match status" value="1"/>
</dbReference>
<evidence type="ECO:0000313" key="18">
    <source>
        <dbReference type="EMBL" id="PTL39893.1"/>
    </source>
</evidence>
<evidence type="ECO:0000256" key="8">
    <source>
        <dbReference type="ARBA" id="ARBA00022490"/>
    </source>
</evidence>
<dbReference type="Pfam" id="PF01351">
    <property type="entry name" value="RNase_HII"/>
    <property type="match status" value="1"/>
</dbReference>
<dbReference type="InterPro" id="IPR024567">
    <property type="entry name" value="RNase_HII/HIII_dom"/>
</dbReference>
<dbReference type="Proteomes" id="UP000240509">
    <property type="component" value="Unassembled WGS sequence"/>
</dbReference>
<evidence type="ECO:0000256" key="14">
    <source>
        <dbReference type="HAMAP-Rule" id="MF_00053"/>
    </source>
</evidence>
<evidence type="ECO:0000259" key="17">
    <source>
        <dbReference type="PROSITE" id="PS51975"/>
    </source>
</evidence>
<dbReference type="EC" id="3.1.26.4" evidence="6 14"/>
<keyword evidence="9 14" id="KW-0540">Nuclease</keyword>
<comment type="function">
    <text evidence="3 14">Endonuclease that specifically degrades the RNA of RNA-DNA hybrids.</text>
</comment>
<proteinExistence type="inferred from homology"/>
<dbReference type="Gene3D" id="3.30.310.10">
    <property type="entry name" value="TATA-Binding Protein"/>
    <property type="match status" value="1"/>
</dbReference>
<dbReference type="InterPro" id="IPR012295">
    <property type="entry name" value="TBP_dom_sf"/>
</dbReference>
<evidence type="ECO:0000256" key="5">
    <source>
        <dbReference type="ARBA" id="ARBA00008378"/>
    </source>
</evidence>
<dbReference type="PROSITE" id="PS51975">
    <property type="entry name" value="RNASE_H_2"/>
    <property type="match status" value="1"/>
</dbReference>
<comment type="cofactor">
    <cofactor evidence="14 15">
        <name>Mn(2+)</name>
        <dbReference type="ChEBI" id="CHEBI:29035"/>
    </cofactor>
    <cofactor evidence="14 15">
        <name>Mg(2+)</name>
        <dbReference type="ChEBI" id="CHEBI:18420"/>
    </cofactor>
    <text evidence="14 15">Manganese or magnesium. Binds 1 divalent metal ion per monomer in the absence of substrate. May bind a second metal ion after substrate binding.</text>
</comment>
<dbReference type="GO" id="GO:0000287">
    <property type="term" value="F:magnesium ion binding"/>
    <property type="evidence" value="ECO:0007669"/>
    <property type="project" value="UniProtKB-UniRule"/>
</dbReference>
<dbReference type="PIRSF" id="PIRSF037748">
    <property type="entry name" value="RnhC"/>
    <property type="match status" value="1"/>
</dbReference>
<accession>A0A2T4U909</accession>
<feature type="binding site" evidence="14 15">
    <location>
        <position position="207"/>
    </location>
    <ligand>
        <name>a divalent metal cation</name>
        <dbReference type="ChEBI" id="CHEBI:60240"/>
    </ligand>
</feature>
<dbReference type="InterPro" id="IPR036397">
    <property type="entry name" value="RNaseH_sf"/>
</dbReference>
<dbReference type="HAMAP" id="MF_00053">
    <property type="entry name" value="RNase_HIII"/>
    <property type="match status" value="1"/>
</dbReference>
<evidence type="ECO:0000256" key="7">
    <source>
        <dbReference type="ARBA" id="ARBA00021407"/>
    </source>
</evidence>
<evidence type="ECO:0000256" key="9">
    <source>
        <dbReference type="ARBA" id="ARBA00022722"/>
    </source>
</evidence>
<organism evidence="18 19">
    <name type="scientific">Alkalicoccus saliphilus</name>
    <dbReference type="NCBI Taxonomy" id="200989"/>
    <lineage>
        <taxon>Bacteria</taxon>
        <taxon>Bacillati</taxon>
        <taxon>Bacillota</taxon>
        <taxon>Bacilli</taxon>
        <taxon>Bacillales</taxon>
        <taxon>Bacillaceae</taxon>
        <taxon>Alkalicoccus</taxon>
    </lineage>
</organism>
<dbReference type="AlphaFoldDB" id="A0A2T4U909"/>
<dbReference type="GO" id="GO:0006298">
    <property type="term" value="P:mismatch repair"/>
    <property type="evidence" value="ECO:0007669"/>
    <property type="project" value="TreeGrafter"/>
</dbReference>
<dbReference type="PANTHER" id="PTHR10954">
    <property type="entry name" value="RIBONUCLEASE H2 SUBUNIT A"/>
    <property type="match status" value="1"/>
</dbReference>
<comment type="catalytic activity">
    <reaction evidence="1 14 15">
        <text>Endonucleolytic cleavage to 5'-phosphomonoester.</text>
        <dbReference type="EC" id="3.1.26.4"/>
    </reaction>
</comment>
<evidence type="ECO:0000256" key="2">
    <source>
        <dbReference type="ARBA" id="ARBA00001946"/>
    </source>
</evidence>
<dbReference type="Pfam" id="PF11858">
    <property type="entry name" value="DUF3378"/>
    <property type="match status" value="1"/>
</dbReference>
<dbReference type="OrthoDB" id="9777935at2"/>
<dbReference type="Gene3D" id="3.30.420.10">
    <property type="entry name" value="Ribonuclease H-like superfamily/Ribonuclease H"/>
    <property type="match status" value="1"/>
</dbReference>
<evidence type="ECO:0000313" key="19">
    <source>
        <dbReference type="Proteomes" id="UP000240509"/>
    </source>
</evidence>
<dbReference type="InterPro" id="IPR001352">
    <property type="entry name" value="RNase_HII/HIII"/>
</dbReference>
<keyword evidence="13 14" id="KW-0460">Magnesium</keyword>
<dbReference type="PANTHER" id="PTHR10954:SF23">
    <property type="entry name" value="RIBONUCLEASE"/>
    <property type="match status" value="1"/>
</dbReference>
<dbReference type="InterPro" id="IPR012337">
    <property type="entry name" value="RNaseH-like_sf"/>
</dbReference>
<keyword evidence="19" id="KW-1185">Reference proteome</keyword>
<keyword evidence="11 14" id="KW-0255">Endonuclease</keyword>
<evidence type="ECO:0000256" key="11">
    <source>
        <dbReference type="ARBA" id="ARBA00022759"/>
    </source>
</evidence>
<dbReference type="GO" id="GO:0005737">
    <property type="term" value="C:cytoplasm"/>
    <property type="evidence" value="ECO:0007669"/>
    <property type="project" value="UniProtKB-SubCell"/>
</dbReference>
<feature type="domain" description="RNase H type-2" evidence="17">
    <location>
        <begin position="94"/>
        <end position="313"/>
    </location>
</feature>
<protein>
    <recommendedName>
        <fullName evidence="7 14">Ribonuclease HIII</fullName>
        <shortName evidence="14">RNase HIII</shortName>
        <ecNumber evidence="6 14">3.1.26.4</ecNumber>
    </recommendedName>
</protein>
<feature type="binding site" evidence="14 15">
    <location>
        <position position="101"/>
    </location>
    <ligand>
        <name>a divalent metal cation</name>
        <dbReference type="ChEBI" id="CHEBI:60240"/>
    </ligand>
</feature>
<evidence type="ECO:0000256" key="15">
    <source>
        <dbReference type="PROSITE-ProRule" id="PRU01319"/>
    </source>
</evidence>
<evidence type="ECO:0000256" key="13">
    <source>
        <dbReference type="ARBA" id="ARBA00022842"/>
    </source>
</evidence>